<name>A0A9E7H545_9LILI</name>
<evidence type="ECO:0000313" key="2">
    <source>
        <dbReference type="Proteomes" id="UP001055439"/>
    </source>
</evidence>
<accession>A0A9E7H545</accession>
<organism evidence="1 2">
    <name type="scientific">Musa troglodytarum</name>
    <name type="common">fe'i banana</name>
    <dbReference type="NCBI Taxonomy" id="320322"/>
    <lineage>
        <taxon>Eukaryota</taxon>
        <taxon>Viridiplantae</taxon>
        <taxon>Streptophyta</taxon>
        <taxon>Embryophyta</taxon>
        <taxon>Tracheophyta</taxon>
        <taxon>Spermatophyta</taxon>
        <taxon>Magnoliopsida</taxon>
        <taxon>Liliopsida</taxon>
        <taxon>Zingiberales</taxon>
        <taxon>Musaceae</taxon>
        <taxon>Musa</taxon>
    </lineage>
</organism>
<dbReference type="AlphaFoldDB" id="A0A9E7H545"/>
<reference evidence="1" key="1">
    <citation type="submission" date="2022-05" db="EMBL/GenBank/DDBJ databases">
        <title>The Musa troglodytarum L. genome provides insights into the mechanism of non-climacteric behaviour and enrichment of carotenoids.</title>
        <authorList>
            <person name="Wang J."/>
        </authorList>
    </citation>
    <scope>NUCLEOTIDE SEQUENCE</scope>
    <source>
        <tissue evidence="1">Leaf</tissue>
    </source>
</reference>
<keyword evidence="1" id="KW-0489">Methyltransferase</keyword>
<keyword evidence="1" id="KW-0808">Transferase</keyword>
<keyword evidence="2" id="KW-1185">Reference proteome</keyword>
<gene>
    <name evidence="1" type="ORF">MUK42_16175</name>
</gene>
<dbReference type="GO" id="GO:0008168">
    <property type="term" value="F:methyltransferase activity"/>
    <property type="evidence" value="ECO:0007669"/>
    <property type="project" value="UniProtKB-KW"/>
</dbReference>
<dbReference type="OrthoDB" id="2013972at2759"/>
<evidence type="ECO:0000313" key="1">
    <source>
        <dbReference type="EMBL" id="URE26935.1"/>
    </source>
</evidence>
<dbReference type="EMBL" id="CP097510">
    <property type="protein sequence ID" value="URE26935.1"/>
    <property type="molecule type" value="Genomic_DNA"/>
</dbReference>
<dbReference type="Proteomes" id="UP001055439">
    <property type="component" value="Chromosome 8"/>
</dbReference>
<proteinExistence type="predicted"/>
<dbReference type="GO" id="GO:0032259">
    <property type="term" value="P:methylation"/>
    <property type="evidence" value="ECO:0007669"/>
    <property type="project" value="UniProtKB-KW"/>
</dbReference>
<sequence length="66" mass="6625">MASQYLWKTNLFEHRRGGREVVDDDAVVAGLVIAEGEGLLPGQLGGEAVGVSAGVAPHASGLPAGA</sequence>
<protein>
    <submittedName>
        <fullName evidence="1">Methyltransferase</fullName>
    </submittedName>
</protein>